<comment type="caution">
    <text evidence="2">The sequence shown here is derived from an EMBL/GenBank/DDBJ whole genome shotgun (WGS) entry which is preliminary data.</text>
</comment>
<dbReference type="NCBIfam" id="TIGR03523">
    <property type="entry name" value="GldN"/>
    <property type="match status" value="1"/>
</dbReference>
<organism evidence="2 3">
    <name type="scientific">Sungkyunkwania multivorans</name>
    <dbReference type="NCBI Taxonomy" id="1173618"/>
    <lineage>
        <taxon>Bacteria</taxon>
        <taxon>Pseudomonadati</taxon>
        <taxon>Bacteroidota</taxon>
        <taxon>Flavobacteriia</taxon>
        <taxon>Flavobacteriales</taxon>
        <taxon>Flavobacteriaceae</taxon>
        <taxon>Sungkyunkwania</taxon>
    </lineage>
</organism>
<dbReference type="InterPro" id="IPR019847">
    <property type="entry name" value="Gliding_motility_assoc_GldN"/>
</dbReference>
<proteinExistence type="predicted"/>
<dbReference type="Pfam" id="PF19841">
    <property type="entry name" value="GldN"/>
    <property type="match status" value="1"/>
</dbReference>
<feature type="chain" id="PRO_5046675606" evidence="1">
    <location>
        <begin position="22"/>
        <end position="297"/>
    </location>
</feature>
<keyword evidence="1" id="KW-0732">Signal</keyword>
<evidence type="ECO:0000313" key="2">
    <source>
        <dbReference type="EMBL" id="MFD0863761.1"/>
    </source>
</evidence>
<accession>A0ABW3D460</accession>
<dbReference type="RefSeq" id="WP_386410098.1">
    <property type="nucleotide sequence ID" value="NZ_JBHTJH010000017.1"/>
</dbReference>
<sequence>MKFKGFIFTITAMVASSGIMAQANLLNAKTPDAVGVRTAEQIAEDNDYPLEYGYVNDRDVLWSKTVWEKIDLDERINFPYYYPTDTVDIAADRRSLYDVLLKNIKNGRIENVYVDSYFTEKRTYDDIKATLRKVDTLDLGYEQLNAGETISPEYINIRDLTAADIEEIRIKGVWYFDKKQGEMKYRLLGIAPVAPDVNFIDDESNYDLVELFWVWFPSVRDILHESKVFNNRNTSMPLTYDHLLNSRRFNGLIYKEDNVYGDRDIVEYIQENALMQLLESDRIRTRIHDFEQDMWTY</sequence>
<dbReference type="Proteomes" id="UP001596978">
    <property type="component" value="Unassembled WGS sequence"/>
</dbReference>
<keyword evidence="3" id="KW-1185">Reference proteome</keyword>
<evidence type="ECO:0000313" key="3">
    <source>
        <dbReference type="Proteomes" id="UP001596978"/>
    </source>
</evidence>
<evidence type="ECO:0000256" key="1">
    <source>
        <dbReference type="SAM" id="SignalP"/>
    </source>
</evidence>
<name>A0ABW3D460_9FLAO</name>
<reference evidence="3" key="1">
    <citation type="journal article" date="2019" name="Int. J. Syst. Evol. Microbiol.">
        <title>The Global Catalogue of Microorganisms (GCM) 10K type strain sequencing project: providing services to taxonomists for standard genome sequencing and annotation.</title>
        <authorList>
            <consortium name="The Broad Institute Genomics Platform"/>
            <consortium name="The Broad Institute Genome Sequencing Center for Infectious Disease"/>
            <person name="Wu L."/>
            <person name="Ma J."/>
        </authorList>
    </citation>
    <scope>NUCLEOTIDE SEQUENCE [LARGE SCALE GENOMIC DNA]</scope>
    <source>
        <strain evidence="3">CCUG 62952</strain>
    </source>
</reference>
<protein>
    <submittedName>
        <fullName evidence="2">Gliding motility protein GldN</fullName>
    </submittedName>
</protein>
<feature type="signal peptide" evidence="1">
    <location>
        <begin position="1"/>
        <end position="21"/>
    </location>
</feature>
<gene>
    <name evidence="2" type="primary">gldN</name>
    <name evidence="2" type="ORF">ACFQ1M_16215</name>
</gene>
<dbReference type="EMBL" id="JBHTJH010000017">
    <property type="protein sequence ID" value="MFD0863761.1"/>
    <property type="molecule type" value="Genomic_DNA"/>
</dbReference>